<evidence type="ECO:0000313" key="4">
    <source>
        <dbReference type="Proteomes" id="UP000092461"/>
    </source>
</evidence>
<keyword evidence="1" id="KW-1133">Transmembrane helix</keyword>
<feature type="transmembrane region" description="Helical" evidence="1">
    <location>
        <begin position="133"/>
        <end position="154"/>
    </location>
</feature>
<proteinExistence type="predicted"/>
<evidence type="ECO:0000313" key="3">
    <source>
        <dbReference type="EnsemblMetazoa" id="LLOJ001701-PA"/>
    </source>
</evidence>
<feature type="transmembrane region" description="Helical" evidence="1">
    <location>
        <begin position="21"/>
        <end position="45"/>
    </location>
</feature>
<evidence type="ECO:0000259" key="2">
    <source>
        <dbReference type="Pfam" id="PF24871"/>
    </source>
</evidence>
<dbReference type="PANTHER" id="PTHR47049">
    <property type="entry name" value="PIEZO-TYPE MECHANOSENSITIVE ION CHANNEL HOMOLOG"/>
    <property type="match status" value="1"/>
</dbReference>
<accession>A0A1B0CBS2</accession>
<dbReference type="VEuPathDB" id="VectorBase:LLOJ001701"/>
<feature type="domain" description="Piezo TM1-24" evidence="2">
    <location>
        <begin position="9"/>
        <end position="159"/>
    </location>
</feature>
<dbReference type="InterPro" id="IPR027272">
    <property type="entry name" value="Piezo"/>
</dbReference>
<feature type="transmembrane region" description="Helical" evidence="1">
    <location>
        <begin position="80"/>
        <end position="100"/>
    </location>
</feature>
<feature type="transmembrane region" description="Helical" evidence="1">
    <location>
        <begin position="51"/>
        <end position="68"/>
    </location>
</feature>
<evidence type="ECO:0000256" key="1">
    <source>
        <dbReference type="SAM" id="Phobius"/>
    </source>
</evidence>
<dbReference type="PANTHER" id="PTHR47049:SF2">
    <property type="entry name" value="PIEZO-TYPE MECHANOSENSITIVE ION CHANNEL HOMOLOG"/>
    <property type="match status" value="1"/>
</dbReference>
<dbReference type="EnsemblMetazoa" id="LLOJ001701-RA">
    <property type="protein sequence ID" value="LLOJ001701-PA"/>
    <property type="gene ID" value="LLOJ001701"/>
</dbReference>
<sequence length="213" mass="24680">SDLAPRPDEKVKESQFITKAAILFDAFLTRFWIWIVVITLFASGIAGQRMTGFRIIYMALFLVFLLTFQVSWKAWKKMMYGFWLTVIIYAMVILVLVYTYQFDRFPQYWSEYLNISETLQGDIGLEKYQTGDLFLHLAIPTIVVVMTVLQLHYFHSKFLALIEPPEGGNVEVDTPNVRQYENLEESDESPKSTKGKKSLFSKILSMTGLSKQE</sequence>
<keyword evidence="1" id="KW-0472">Membrane</keyword>
<dbReference type="Pfam" id="PF24871">
    <property type="entry name" value="Piezo_TM1-24"/>
    <property type="match status" value="1"/>
</dbReference>
<name>A0A1B0CBS2_LUTLO</name>
<dbReference type="GO" id="GO:0016020">
    <property type="term" value="C:membrane"/>
    <property type="evidence" value="ECO:0007669"/>
    <property type="project" value="InterPro"/>
</dbReference>
<dbReference type="VEuPathDB" id="VectorBase:LLONM1_001655"/>
<keyword evidence="4" id="KW-1185">Reference proteome</keyword>
<dbReference type="EMBL" id="AJWK01005783">
    <property type="status" value="NOT_ANNOTATED_CDS"/>
    <property type="molecule type" value="Genomic_DNA"/>
</dbReference>
<organism evidence="3 4">
    <name type="scientific">Lutzomyia longipalpis</name>
    <name type="common">Sand fly</name>
    <dbReference type="NCBI Taxonomy" id="7200"/>
    <lineage>
        <taxon>Eukaryota</taxon>
        <taxon>Metazoa</taxon>
        <taxon>Ecdysozoa</taxon>
        <taxon>Arthropoda</taxon>
        <taxon>Hexapoda</taxon>
        <taxon>Insecta</taxon>
        <taxon>Pterygota</taxon>
        <taxon>Neoptera</taxon>
        <taxon>Endopterygota</taxon>
        <taxon>Diptera</taxon>
        <taxon>Nematocera</taxon>
        <taxon>Psychodoidea</taxon>
        <taxon>Psychodidae</taxon>
        <taxon>Lutzomyia</taxon>
        <taxon>Lutzomyia</taxon>
    </lineage>
</organism>
<keyword evidence="1" id="KW-0812">Transmembrane</keyword>
<dbReference type="InterPro" id="IPR056769">
    <property type="entry name" value="Piezo_TM1-24"/>
</dbReference>
<dbReference type="Proteomes" id="UP000092461">
    <property type="component" value="Unassembled WGS sequence"/>
</dbReference>
<dbReference type="AlphaFoldDB" id="A0A1B0CBS2"/>
<dbReference type="GO" id="GO:0008381">
    <property type="term" value="F:mechanosensitive monoatomic ion channel activity"/>
    <property type="evidence" value="ECO:0007669"/>
    <property type="project" value="InterPro"/>
</dbReference>
<protein>
    <recommendedName>
        <fullName evidence="2">Piezo TM1-24 domain-containing protein</fullName>
    </recommendedName>
</protein>
<reference evidence="3" key="1">
    <citation type="submission" date="2020-05" db="UniProtKB">
        <authorList>
            <consortium name="EnsemblMetazoa"/>
        </authorList>
    </citation>
    <scope>IDENTIFICATION</scope>
    <source>
        <strain evidence="3">Jacobina</strain>
    </source>
</reference>